<evidence type="ECO:0000313" key="3">
    <source>
        <dbReference type="EMBL" id="QJA85729.1"/>
    </source>
</evidence>
<organism evidence="1">
    <name type="scientific">viral metagenome</name>
    <dbReference type="NCBI Taxonomy" id="1070528"/>
    <lineage>
        <taxon>unclassified sequences</taxon>
        <taxon>metagenomes</taxon>
        <taxon>organismal metagenomes</taxon>
    </lineage>
</organism>
<accession>A0A6H1ZHB3</accession>
<name>A0A6H1ZHB3_9ZZZZ</name>
<evidence type="ECO:0000313" key="1">
    <source>
        <dbReference type="EMBL" id="QJA46821.1"/>
    </source>
</evidence>
<proteinExistence type="predicted"/>
<gene>
    <name evidence="2" type="ORF">MM415A01959_0018</name>
    <name evidence="3" type="ORF">MM415B02182_0020</name>
    <name evidence="1" type="ORF">TM448A00527_0027</name>
    <name evidence="4" type="ORF">TM448B00869_0016</name>
</gene>
<dbReference type="EMBL" id="MT144022">
    <property type="protein sequence ID" value="QJA46821.1"/>
    <property type="molecule type" value="Genomic_DNA"/>
</dbReference>
<dbReference type="EMBL" id="MT142591">
    <property type="protein sequence ID" value="QJA85729.1"/>
    <property type="molecule type" value="Genomic_DNA"/>
</dbReference>
<protein>
    <submittedName>
        <fullName evidence="1">Uncharacterized protein</fullName>
    </submittedName>
</protein>
<reference evidence="1" key="1">
    <citation type="submission" date="2020-03" db="EMBL/GenBank/DDBJ databases">
        <title>The deep terrestrial virosphere.</title>
        <authorList>
            <person name="Holmfeldt K."/>
            <person name="Nilsson E."/>
            <person name="Simone D."/>
            <person name="Lopez-Fernandez M."/>
            <person name="Wu X."/>
            <person name="de Brujin I."/>
            <person name="Lundin D."/>
            <person name="Andersson A."/>
            <person name="Bertilsson S."/>
            <person name="Dopson M."/>
        </authorList>
    </citation>
    <scope>NUCLEOTIDE SEQUENCE</scope>
    <source>
        <strain evidence="2">MM415A01959</strain>
        <strain evidence="3">MM415B02182</strain>
        <strain evidence="1">TM448A00527</strain>
        <strain evidence="4">TM448B00869</strain>
    </source>
</reference>
<dbReference type="EMBL" id="MT142109">
    <property type="protein sequence ID" value="QJA74619.1"/>
    <property type="molecule type" value="Genomic_DNA"/>
</dbReference>
<evidence type="ECO:0000313" key="4">
    <source>
        <dbReference type="EMBL" id="QJH96890.1"/>
    </source>
</evidence>
<dbReference type="AlphaFoldDB" id="A0A6H1ZHB3"/>
<sequence>MTIEEKVAAFIKAYVDGSNGWESAERLQHDGNRFDFSVKYLKTILENYHKELEKEELCLKEEM</sequence>
<evidence type="ECO:0000313" key="2">
    <source>
        <dbReference type="EMBL" id="QJA74619.1"/>
    </source>
</evidence>
<dbReference type="EMBL" id="MT144666">
    <property type="protein sequence ID" value="QJH96890.1"/>
    <property type="molecule type" value="Genomic_DNA"/>
</dbReference>